<evidence type="ECO:0000256" key="3">
    <source>
        <dbReference type="ARBA" id="ARBA00022676"/>
    </source>
</evidence>
<proteinExistence type="predicted"/>
<evidence type="ECO:0000313" key="16">
    <source>
        <dbReference type="Proteomes" id="UP001519293"/>
    </source>
</evidence>
<dbReference type="InterPro" id="IPR043538">
    <property type="entry name" value="XYLT"/>
</dbReference>
<keyword evidence="9" id="KW-1133">Transmembrane helix</keyword>
<evidence type="ECO:0000256" key="9">
    <source>
        <dbReference type="ARBA" id="ARBA00022989"/>
    </source>
</evidence>
<dbReference type="RefSeq" id="WP_066391674.1">
    <property type="nucleotide sequence ID" value="NZ_JAGIKZ010000013.1"/>
</dbReference>
<evidence type="ECO:0000256" key="2">
    <source>
        <dbReference type="ARBA" id="ARBA00004648"/>
    </source>
</evidence>
<keyword evidence="11" id="KW-0472">Membrane</keyword>
<dbReference type="PANTHER" id="PTHR46025">
    <property type="entry name" value="XYLOSYLTRANSFERASE OXT"/>
    <property type="match status" value="1"/>
</dbReference>
<keyword evidence="12" id="KW-1015">Disulfide bond</keyword>
<dbReference type="EMBL" id="JAGIKZ010000013">
    <property type="protein sequence ID" value="MBP2241858.1"/>
    <property type="molecule type" value="Genomic_DNA"/>
</dbReference>
<evidence type="ECO:0000313" key="15">
    <source>
        <dbReference type="EMBL" id="MBP2241858.1"/>
    </source>
</evidence>
<keyword evidence="16" id="KW-1185">Reference proteome</keyword>
<organism evidence="15 16">
    <name type="scientific">Cytobacillus eiseniae</name>
    <dbReference type="NCBI Taxonomy" id="762947"/>
    <lineage>
        <taxon>Bacteria</taxon>
        <taxon>Bacillati</taxon>
        <taxon>Bacillota</taxon>
        <taxon>Bacilli</taxon>
        <taxon>Bacillales</taxon>
        <taxon>Bacillaceae</taxon>
        <taxon>Cytobacillus</taxon>
    </lineage>
</organism>
<dbReference type="PANTHER" id="PTHR46025:SF3">
    <property type="entry name" value="XYLOSYLTRANSFERASE OXT"/>
    <property type="match status" value="1"/>
</dbReference>
<evidence type="ECO:0000256" key="8">
    <source>
        <dbReference type="ARBA" id="ARBA00022968"/>
    </source>
</evidence>
<accession>A0ABS4RG36</accession>
<keyword evidence="6" id="KW-0479">Metal-binding</keyword>
<comment type="caution">
    <text evidence="15">The sequence shown here is derived from an EMBL/GenBank/DDBJ whole genome shotgun (WGS) entry which is preliminary data.</text>
</comment>
<keyword evidence="3" id="KW-0328">Glycosyltransferase</keyword>
<evidence type="ECO:0000256" key="1">
    <source>
        <dbReference type="ARBA" id="ARBA00004323"/>
    </source>
</evidence>
<evidence type="ECO:0000256" key="12">
    <source>
        <dbReference type="ARBA" id="ARBA00023157"/>
    </source>
</evidence>
<keyword evidence="4" id="KW-0808">Transferase</keyword>
<dbReference type="Proteomes" id="UP001519293">
    <property type="component" value="Unassembled WGS sequence"/>
</dbReference>
<evidence type="ECO:0000256" key="4">
    <source>
        <dbReference type="ARBA" id="ARBA00022679"/>
    </source>
</evidence>
<reference evidence="15 16" key="1">
    <citation type="submission" date="2021-03" db="EMBL/GenBank/DDBJ databases">
        <title>Genomic Encyclopedia of Type Strains, Phase IV (KMG-IV): sequencing the most valuable type-strain genomes for metagenomic binning, comparative biology and taxonomic classification.</title>
        <authorList>
            <person name="Goeker M."/>
        </authorList>
    </citation>
    <scope>NUCLEOTIDE SEQUENCE [LARGE SCALE GENOMIC DNA]</scope>
    <source>
        <strain evidence="15 16">DSM 26675</strain>
    </source>
</reference>
<dbReference type="Pfam" id="PF02485">
    <property type="entry name" value="Branch"/>
    <property type="match status" value="1"/>
</dbReference>
<keyword evidence="7" id="KW-0256">Endoplasmic reticulum</keyword>
<evidence type="ECO:0000256" key="5">
    <source>
        <dbReference type="ARBA" id="ARBA00022692"/>
    </source>
</evidence>
<keyword evidence="8" id="KW-0735">Signal-anchor</keyword>
<keyword evidence="5" id="KW-0812">Transmembrane</keyword>
<evidence type="ECO:0000256" key="10">
    <source>
        <dbReference type="ARBA" id="ARBA00023034"/>
    </source>
</evidence>
<comment type="subcellular location">
    <subcellularLocation>
        <location evidence="2">Endoplasmic reticulum membrane</location>
        <topology evidence="2">Single-pass type II membrane protein</topology>
    </subcellularLocation>
    <subcellularLocation>
        <location evidence="1">Golgi apparatus membrane</location>
        <topology evidence="1">Single-pass type II membrane protein</topology>
    </subcellularLocation>
</comment>
<protein>
    <recommendedName>
        <fullName evidence="14">Peptide O-xylosyltransferase</fullName>
    </recommendedName>
</protein>
<evidence type="ECO:0000256" key="11">
    <source>
        <dbReference type="ARBA" id="ARBA00023136"/>
    </source>
</evidence>
<evidence type="ECO:0000256" key="6">
    <source>
        <dbReference type="ARBA" id="ARBA00022723"/>
    </source>
</evidence>
<evidence type="ECO:0000256" key="7">
    <source>
        <dbReference type="ARBA" id="ARBA00022824"/>
    </source>
</evidence>
<dbReference type="InterPro" id="IPR003406">
    <property type="entry name" value="Glyco_trans_14"/>
</dbReference>
<sequence>MTTTLATAYILQIHNNPDQVNKFITQLLTGNQADIYVHIDRKSYDKLKGKIIIHPNVTVLSTSINCEWGDISQVDTTLLLLNEVVASKKMYDYVCLRSGQDLLVKDGFKDFLITNSGKAFMTYKRMNRSNLGHVKLKWPKITRRRYTTAHPIRIFRRILQSLYRKGINLSPNLNDWPKDYQFYKGSQWFSIPFDLAKYVIEFVEENEWYYKFFEHTLVPDESFFHTLILNSSYREAVVNNNLYFWKWGETLSDKNSPQYLSSGDIEQIVGSNQYFARKFDETIDQSVVHYFYERIGFGQKITNTG</sequence>
<name>A0ABS4RG36_9BACI</name>
<evidence type="ECO:0000256" key="13">
    <source>
        <dbReference type="ARBA" id="ARBA00023180"/>
    </source>
</evidence>
<evidence type="ECO:0000256" key="14">
    <source>
        <dbReference type="ARBA" id="ARBA00042865"/>
    </source>
</evidence>
<keyword evidence="13" id="KW-0325">Glycoprotein</keyword>
<keyword evidence="10" id="KW-0333">Golgi apparatus</keyword>
<gene>
    <name evidence="15" type="ORF">J2Z40_002431</name>
</gene>